<evidence type="ECO:0000313" key="8">
    <source>
        <dbReference type="Proteomes" id="UP001370348"/>
    </source>
</evidence>
<evidence type="ECO:0000256" key="3">
    <source>
        <dbReference type="ARBA" id="ARBA00023015"/>
    </source>
</evidence>
<dbReference type="InterPro" id="IPR004839">
    <property type="entry name" value="Aminotransferase_I/II_large"/>
</dbReference>
<keyword evidence="7" id="KW-0808">Transferase</keyword>
<dbReference type="PROSITE" id="PS50949">
    <property type="entry name" value="HTH_GNTR"/>
    <property type="match status" value="1"/>
</dbReference>
<comment type="similarity">
    <text evidence="1">In the C-terminal section; belongs to the class-I pyridoxal-phosphate-dependent aminotransferase family.</text>
</comment>
<dbReference type="SUPFAM" id="SSF53383">
    <property type="entry name" value="PLP-dependent transferases"/>
    <property type="match status" value="1"/>
</dbReference>
<organism evidence="7 8">
    <name type="scientific">Pendulispora albinea</name>
    <dbReference type="NCBI Taxonomy" id="2741071"/>
    <lineage>
        <taxon>Bacteria</taxon>
        <taxon>Pseudomonadati</taxon>
        <taxon>Myxococcota</taxon>
        <taxon>Myxococcia</taxon>
        <taxon>Myxococcales</taxon>
        <taxon>Sorangiineae</taxon>
        <taxon>Pendulisporaceae</taxon>
        <taxon>Pendulispora</taxon>
    </lineage>
</organism>
<dbReference type="InterPro" id="IPR000524">
    <property type="entry name" value="Tscrpt_reg_HTH_GntR"/>
</dbReference>
<dbReference type="Gene3D" id="1.10.10.10">
    <property type="entry name" value="Winged helix-like DNA-binding domain superfamily/Winged helix DNA-binding domain"/>
    <property type="match status" value="1"/>
</dbReference>
<dbReference type="InterPro" id="IPR015424">
    <property type="entry name" value="PyrdxlP-dep_Trfase"/>
</dbReference>
<gene>
    <name evidence="7" type="ORF">LZC94_45080</name>
</gene>
<evidence type="ECO:0000259" key="6">
    <source>
        <dbReference type="PROSITE" id="PS50949"/>
    </source>
</evidence>
<dbReference type="InterPro" id="IPR036390">
    <property type="entry name" value="WH_DNA-bd_sf"/>
</dbReference>
<dbReference type="CDD" id="cd07377">
    <property type="entry name" value="WHTH_GntR"/>
    <property type="match status" value="1"/>
</dbReference>
<keyword evidence="4" id="KW-0238">DNA-binding</keyword>
<keyword evidence="2" id="KW-0663">Pyridoxal phosphate</keyword>
<dbReference type="GO" id="GO:0008483">
    <property type="term" value="F:transaminase activity"/>
    <property type="evidence" value="ECO:0007669"/>
    <property type="project" value="UniProtKB-KW"/>
</dbReference>
<protein>
    <submittedName>
        <fullName evidence="7">PLP-dependent aminotransferase family protein</fullName>
    </submittedName>
</protein>
<evidence type="ECO:0000256" key="4">
    <source>
        <dbReference type="ARBA" id="ARBA00023125"/>
    </source>
</evidence>
<dbReference type="InterPro" id="IPR051446">
    <property type="entry name" value="HTH_trans_reg/aminotransferase"/>
</dbReference>
<dbReference type="InterPro" id="IPR036388">
    <property type="entry name" value="WH-like_DNA-bd_sf"/>
</dbReference>
<dbReference type="EMBL" id="CP089984">
    <property type="protein sequence ID" value="WXB14981.1"/>
    <property type="molecule type" value="Genomic_DNA"/>
</dbReference>
<dbReference type="InterPro" id="IPR015421">
    <property type="entry name" value="PyrdxlP-dep_Trfase_major"/>
</dbReference>
<keyword evidence="7" id="KW-0032">Aminotransferase</keyword>
<proteinExistence type="inferred from homology"/>
<name>A0ABZ2M0W3_9BACT</name>
<dbReference type="RefSeq" id="WP_394824604.1">
    <property type="nucleotide sequence ID" value="NZ_CP089984.1"/>
</dbReference>
<dbReference type="SUPFAM" id="SSF46785">
    <property type="entry name" value="Winged helix' DNA-binding domain"/>
    <property type="match status" value="1"/>
</dbReference>
<evidence type="ECO:0000256" key="2">
    <source>
        <dbReference type="ARBA" id="ARBA00022898"/>
    </source>
</evidence>
<evidence type="ECO:0000256" key="1">
    <source>
        <dbReference type="ARBA" id="ARBA00005384"/>
    </source>
</evidence>
<dbReference type="PANTHER" id="PTHR46577:SF1">
    <property type="entry name" value="HTH-TYPE TRANSCRIPTIONAL REGULATORY PROTEIN GABR"/>
    <property type="match status" value="1"/>
</dbReference>
<dbReference type="PRINTS" id="PR00035">
    <property type="entry name" value="HTHGNTR"/>
</dbReference>
<dbReference type="Pfam" id="PF00155">
    <property type="entry name" value="Aminotran_1_2"/>
    <property type="match status" value="1"/>
</dbReference>
<dbReference type="CDD" id="cd00609">
    <property type="entry name" value="AAT_like"/>
    <property type="match status" value="1"/>
</dbReference>
<reference evidence="7 8" key="1">
    <citation type="submission" date="2021-12" db="EMBL/GenBank/DDBJ databases">
        <title>Discovery of the Pendulisporaceae a myxobacterial family with distinct sporulation behavior and unique specialized metabolism.</title>
        <authorList>
            <person name="Garcia R."/>
            <person name="Popoff A."/>
            <person name="Bader C.D."/>
            <person name="Loehr J."/>
            <person name="Walesch S."/>
            <person name="Walt C."/>
            <person name="Boldt J."/>
            <person name="Bunk B."/>
            <person name="Haeckl F.J.F.P.J."/>
            <person name="Gunesch A.P."/>
            <person name="Birkelbach J."/>
            <person name="Nuebel U."/>
            <person name="Pietschmann T."/>
            <person name="Bach T."/>
            <person name="Mueller R."/>
        </authorList>
    </citation>
    <scope>NUCLEOTIDE SEQUENCE [LARGE SCALE GENOMIC DNA]</scope>
    <source>
        <strain evidence="7 8">MSr11954</strain>
    </source>
</reference>
<evidence type="ECO:0000256" key="5">
    <source>
        <dbReference type="ARBA" id="ARBA00023163"/>
    </source>
</evidence>
<accession>A0ABZ2M0W3</accession>
<dbReference type="Proteomes" id="UP001370348">
    <property type="component" value="Chromosome"/>
</dbReference>
<evidence type="ECO:0000313" key="7">
    <source>
        <dbReference type="EMBL" id="WXB14981.1"/>
    </source>
</evidence>
<keyword evidence="8" id="KW-1185">Reference proteome</keyword>
<keyword evidence="3" id="KW-0805">Transcription regulation</keyword>
<dbReference type="SMART" id="SM00345">
    <property type="entry name" value="HTH_GNTR"/>
    <property type="match status" value="1"/>
</dbReference>
<feature type="domain" description="HTH gntR-type" evidence="6">
    <location>
        <begin position="12"/>
        <end position="80"/>
    </location>
</feature>
<dbReference type="PANTHER" id="PTHR46577">
    <property type="entry name" value="HTH-TYPE TRANSCRIPTIONAL REGULATORY PROTEIN GABR"/>
    <property type="match status" value="1"/>
</dbReference>
<keyword evidence="5" id="KW-0804">Transcription</keyword>
<sequence length="478" mass="52120">MDLYLTADDHRRGLARAIYEQIREAIAEGRVRPGDRLPPSRDLARQLGVSRFTVTTAYGFLAAEGFIQGATGGGTRICAVRPPSSIARARTAEAPLAARVPRLPPAAPDSPPASGEPMLHVRLGVPDAALFPFTDWRRHTFRAMRTLRGARPAYGDAAGDPKLRTAIADWIHRSRGVRTHADRIVVTAGAQQAFDLILGALVQPGDPVAVEDPGYPPFRKLAQFRGAKVVPVPVDDEGLVTSALPARAKLVYITPSHQFPRGSALSLARRRELLDWARRAGAHIVEDDYDSEYRFMDRPLEPLQRLDADERVIYVGSFSKTLSPALRAGFVSAPPKLASAIAGLRQLVDWHSPEPLQLTLAGFLSDGSMDRHLRRARRIYRARHQAIADWCEGPGRSIGHLIRASAGLHVAIALHPTLDEFDLIERAAKAGLAVQGLSKFSIEATQRGLTLGYGSVSMPELERALGILAALARRRASR</sequence>
<dbReference type="Pfam" id="PF00392">
    <property type="entry name" value="GntR"/>
    <property type="match status" value="1"/>
</dbReference>
<dbReference type="Gene3D" id="3.40.640.10">
    <property type="entry name" value="Type I PLP-dependent aspartate aminotransferase-like (Major domain)"/>
    <property type="match status" value="1"/>
</dbReference>